<comment type="caution">
    <text evidence="5">The sequence shown here is derived from an EMBL/GenBank/DDBJ whole genome shotgun (WGS) entry which is preliminary data.</text>
</comment>
<dbReference type="PANTHER" id="PTHR44846:SF1">
    <property type="entry name" value="MANNOSYL-D-GLYCERATE TRANSPORT_METABOLISM SYSTEM REPRESSOR MNGR-RELATED"/>
    <property type="match status" value="1"/>
</dbReference>
<dbReference type="CDD" id="cd07377">
    <property type="entry name" value="WHTH_GntR"/>
    <property type="match status" value="1"/>
</dbReference>
<dbReference type="Gene3D" id="3.40.1410.10">
    <property type="entry name" value="Chorismate lyase-like"/>
    <property type="match status" value="1"/>
</dbReference>
<keyword evidence="6" id="KW-1185">Reference proteome</keyword>
<dbReference type="InterPro" id="IPR050679">
    <property type="entry name" value="Bact_HTH_transcr_reg"/>
</dbReference>
<name>A0A939KPK6_9MICC</name>
<dbReference type="EMBL" id="JAFNLL010000031">
    <property type="protein sequence ID" value="MBO1268860.1"/>
    <property type="molecule type" value="Genomic_DNA"/>
</dbReference>
<evidence type="ECO:0000256" key="2">
    <source>
        <dbReference type="ARBA" id="ARBA00023125"/>
    </source>
</evidence>
<dbReference type="InterPro" id="IPR036390">
    <property type="entry name" value="WH_DNA-bd_sf"/>
</dbReference>
<evidence type="ECO:0000313" key="6">
    <source>
        <dbReference type="Proteomes" id="UP000664164"/>
    </source>
</evidence>
<sequence length="258" mass="27635">MTDNDVRPWAGPLRNQPGLPLRVAAYSRIAEAIRRGTLRPGSLLPTETELGTAMEVSRTVVREALMLLEEDGLVRAKRGVGRFVSESLPRLGVERIQPFEDLLAIPDHPVSLERIQAVRQPASEFIAPGIGAEMDQECLLWETVISRDGEKIAHLQEHISTHPGTPGGREDVAAALAVGPGSGTMLTALTAALGPTLGPGRCDIGLTTAGPSRAKLLDLRGTDSVMVLTQYVQRDGAPFYLAKCLVTARAGHLSVRQS</sequence>
<proteinExistence type="predicted"/>
<dbReference type="SMART" id="SM00345">
    <property type="entry name" value="HTH_GNTR"/>
    <property type="match status" value="1"/>
</dbReference>
<dbReference type="Pfam" id="PF00392">
    <property type="entry name" value="GntR"/>
    <property type="match status" value="1"/>
</dbReference>
<feature type="domain" description="HTH gntR-type" evidence="4">
    <location>
        <begin position="19"/>
        <end position="87"/>
    </location>
</feature>
<keyword evidence="3" id="KW-0804">Transcription</keyword>
<dbReference type="PROSITE" id="PS50949">
    <property type="entry name" value="HTH_GNTR"/>
    <property type="match status" value="1"/>
</dbReference>
<dbReference type="GO" id="GO:0045892">
    <property type="term" value="P:negative regulation of DNA-templated transcription"/>
    <property type="evidence" value="ECO:0007669"/>
    <property type="project" value="TreeGrafter"/>
</dbReference>
<dbReference type="InterPro" id="IPR028978">
    <property type="entry name" value="Chorismate_lyase_/UTRA_dom_sf"/>
</dbReference>
<dbReference type="GO" id="GO:0003677">
    <property type="term" value="F:DNA binding"/>
    <property type="evidence" value="ECO:0007669"/>
    <property type="project" value="UniProtKB-KW"/>
</dbReference>
<accession>A0A939KPK6</accession>
<evidence type="ECO:0000256" key="1">
    <source>
        <dbReference type="ARBA" id="ARBA00023015"/>
    </source>
</evidence>
<evidence type="ECO:0000259" key="4">
    <source>
        <dbReference type="PROSITE" id="PS50949"/>
    </source>
</evidence>
<protein>
    <submittedName>
        <fullName evidence="5">GntR family transcriptional regulator</fullName>
    </submittedName>
</protein>
<dbReference type="PRINTS" id="PR00035">
    <property type="entry name" value="HTHGNTR"/>
</dbReference>
<reference evidence="5" key="1">
    <citation type="submission" date="2021-03" db="EMBL/GenBank/DDBJ databases">
        <title>A new species, PO-11, isolated from a karst cave deposit.</title>
        <authorList>
            <person name="Zhaoxiaoyong W."/>
        </authorList>
    </citation>
    <scope>NUCLEOTIDE SEQUENCE</scope>
    <source>
        <strain evidence="5">PO-11</strain>
    </source>
</reference>
<dbReference type="SUPFAM" id="SSF64288">
    <property type="entry name" value="Chorismate lyase-like"/>
    <property type="match status" value="1"/>
</dbReference>
<dbReference type="InterPro" id="IPR000524">
    <property type="entry name" value="Tscrpt_reg_HTH_GntR"/>
</dbReference>
<keyword evidence="1" id="KW-0805">Transcription regulation</keyword>
<dbReference type="Gene3D" id="1.10.10.10">
    <property type="entry name" value="Winged helix-like DNA-binding domain superfamily/Winged helix DNA-binding domain"/>
    <property type="match status" value="1"/>
</dbReference>
<dbReference type="PANTHER" id="PTHR44846">
    <property type="entry name" value="MANNOSYL-D-GLYCERATE TRANSPORT/METABOLISM SYSTEM REPRESSOR MNGR-RELATED"/>
    <property type="match status" value="1"/>
</dbReference>
<organism evidence="5 6">
    <name type="scientific">Arthrobacter cavernae</name>
    <dbReference type="NCBI Taxonomy" id="2817681"/>
    <lineage>
        <taxon>Bacteria</taxon>
        <taxon>Bacillati</taxon>
        <taxon>Actinomycetota</taxon>
        <taxon>Actinomycetes</taxon>
        <taxon>Micrococcales</taxon>
        <taxon>Micrococcaceae</taxon>
        <taxon>Arthrobacter</taxon>
    </lineage>
</organism>
<evidence type="ECO:0000313" key="5">
    <source>
        <dbReference type="EMBL" id="MBO1268860.1"/>
    </source>
</evidence>
<dbReference type="Proteomes" id="UP000664164">
    <property type="component" value="Unassembled WGS sequence"/>
</dbReference>
<evidence type="ECO:0000256" key="3">
    <source>
        <dbReference type="ARBA" id="ARBA00023163"/>
    </source>
</evidence>
<gene>
    <name evidence="5" type="ORF">J1902_12930</name>
</gene>
<dbReference type="AlphaFoldDB" id="A0A939KPK6"/>
<dbReference type="GO" id="GO:0003700">
    <property type="term" value="F:DNA-binding transcription factor activity"/>
    <property type="evidence" value="ECO:0007669"/>
    <property type="project" value="InterPro"/>
</dbReference>
<keyword evidence="2" id="KW-0238">DNA-binding</keyword>
<dbReference type="SUPFAM" id="SSF46785">
    <property type="entry name" value="Winged helix' DNA-binding domain"/>
    <property type="match status" value="1"/>
</dbReference>
<dbReference type="InterPro" id="IPR036388">
    <property type="entry name" value="WH-like_DNA-bd_sf"/>
</dbReference>
<dbReference type="RefSeq" id="WP_207616666.1">
    <property type="nucleotide sequence ID" value="NZ_JAFNLL010000031.1"/>
</dbReference>